<keyword evidence="2" id="KW-1185">Reference proteome</keyword>
<name>A0ABP2D7S1_9RHOB</name>
<proteinExistence type="predicted"/>
<dbReference type="EMBL" id="ABID01000004">
    <property type="protein sequence ID" value="EDQ04338.1"/>
    <property type="molecule type" value="Genomic_DNA"/>
</dbReference>
<comment type="caution">
    <text evidence="1">The sequence shown here is derived from an EMBL/GenBank/DDBJ whole genome shotgun (WGS) entry which is preliminary data.</text>
</comment>
<sequence>MIVSKSQFLLKAVAAHKRFLSPFDELKMAGREKKLQIAPLGVEAQEDATHDRYSMPLVERWT</sequence>
<organism evidence="1 2">
    <name type="scientific">Sulfitobacter indolifex HEL-45</name>
    <dbReference type="NCBI Taxonomy" id="391624"/>
    <lineage>
        <taxon>Bacteria</taxon>
        <taxon>Pseudomonadati</taxon>
        <taxon>Pseudomonadota</taxon>
        <taxon>Alphaproteobacteria</taxon>
        <taxon>Rhodobacterales</taxon>
        <taxon>Roseobacteraceae</taxon>
        <taxon>Sulfitobacter</taxon>
    </lineage>
</organism>
<evidence type="ECO:0000313" key="1">
    <source>
        <dbReference type="EMBL" id="EDQ04338.1"/>
    </source>
</evidence>
<gene>
    <name evidence="1" type="ORF">OIHEL45_15454</name>
</gene>
<dbReference type="Proteomes" id="UP000003257">
    <property type="component" value="Unassembled WGS sequence"/>
</dbReference>
<reference evidence="1 2" key="1">
    <citation type="submission" date="2007-11" db="EMBL/GenBank/DDBJ databases">
        <authorList>
            <person name="Wagner-Dobler I."/>
            <person name="Ferriera S."/>
            <person name="Johnson J."/>
            <person name="Kravitz S."/>
            <person name="Beeson K."/>
            <person name="Sutton G."/>
            <person name="Rogers Y.-H."/>
            <person name="Friedman R."/>
            <person name="Frazier M."/>
            <person name="Venter J.C."/>
        </authorList>
    </citation>
    <scope>NUCLEOTIDE SEQUENCE [LARGE SCALE GENOMIC DNA]</scope>
    <source>
        <strain evidence="1 2">HEL-45</strain>
    </source>
</reference>
<evidence type="ECO:0000313" key="2">
    <source>
        <dbReference type="Proteomes" id="UP000003257"/>
    </source>
</evidence>
<accession>A0ABP2D7S1</accession>
<protein>
    <submittedName>
        <fullName evidence="1">Uncharacterized protein</fullName>
    </submittedName>
</protein>